<name>A6F542_9GAMM</name>
<dbReference type="EMBL" id="ABCP01000052">
    <property type="protein sequence ID" value="EDM46116.1"/>
    <property type="molecule type" value="Genomic_DNA"/>
</dbReference>
<keyword evidence="4" id="KW-1185">Reference proteome</keyword>
<keyword evidence="1" id="KW-1133">Transmembrane helix</keyword>
<comment type="caution">
    <text evidence="3">The sequence shown here is derived from an EMBL/GenBank/DDBJ whole genome shotgun (WGS) entry which is preliminary data.</text>
</comment>
<evidence type="ECO:0000313" key="3">
    <source>
        <dbReference type="EMBL" id="EDM46116.1"/>
    </source>
</evidence>
<evidence type="ECO:0000313" key="4">
    <source>
        <dbReference type="Proteomes" id="UP000005856"/>
    </source>
</evidence>
<dbReference type="OrthoDB" id="9781349at2"/>
<dbReference type="PANTHER" id="PTHR35342">
    <property type="entry name" value="TRICARBOXYLIC TRANSPORT PROTEIN"/>
    <property type="match status" value="1"/>
</dbReference>
<dbReference type="AlphaFoldDB" id="A6F542"/>
<dbReference type="Proteomes" id="UP000005856">
    <property type="component" value="Unassembled WGS sequence"/>
</dbReference>
<feature type="transmembrane region" description="Helical" evidence="1">
    <location>
        <begin position="20"/>
        <end position="47"/>
    </location>
</feature>
<feature type="transmembrane region" description="Helical" evidence="1">
    <location>
        <begin position="106"/>
        <end position="130"/>
    </location>
</feature>
<dbReference type="STRING" id="443152.MDG893_15322"/>
<dbReference type="Pfam" id="PF01970">
    <property type="entry name" value="TctA"/>
    <property type="match status" value="1"/>
</dbReference>
<feature type="transmembrane region" description="Helical" evidence="1">
    <location>
        <begin position="136"/>
        <end position="156"/>
    </location>
</feature>
<feature type="transmembrane region" description="Helical" evidence="1">
    <location>
        <begin position="411"/>
        <end position="428"/>
    </location>
</feature>
<dbReference type="PANTHER" id="PTHR35342:SF5">
    <property type="entry name" value="TRICARBOXYLIC TRANSPORT PROTEIN"/>
    <property type="match status" value="1"/>
</dbReference>
<protein>
    <recommendedName>
        <fullName evidence="2">DUF112 domain-containing protein</fullName>
    </recommendedName>
</protein>
<sequence length="499" mass="51657">MFDSVFTAASYLADGMNLLFLLLGVVVGVVFGIIPGLGGATAIALLLPLTFGMQAEQATTLMGGVMGAVTIGGSITAILLNTPGTAPNAATCFDGYPLTRKGKAGVAIGAAVTASSVGGVIGALILIMLLPVAKSIILFFGPPAYFMLALLGLTALTAASSNLLRGLIGACLGLFIGFVGYDDLGGVTRYTGGIDYLWDGLSIVPVLIGLFAIAEMLKLYVDGGTIAKSGDMDSVGVSGTLEGIKSAFRHFKVILSGSAIGSVIGTVPGVGGTVASFLSYTFTLQTSKNKEEFGKGDVRGVIAPEASNNAKDGGALIPTLAFGIPGSAEMALFLGVLVLHGMDPGPMLLLEREFTIFVLILALLAATVASGIIVLLTARYLIKVTYIDTSILIPSVIVISLVGAYALHNSIGDVFAAAFFGVLGYLMHRFDYPRITLVIALVLGGLMERNYFQTSLMYRGDWSKAFGDTPFVILLGLVVVALLMPMISKALKRKTGQKA</sequence>
<feature type="transmembrane region" description="Helical" evidence="1">
    <location>
        <begin position="435"/>
        <end position="452"/>
    </location>
</feature>
<accession>A6F542</accession>
<evidence type="ECO:0000259" key="2">
    <source>
        <dbReference type="Pfam" id="PF01970"/>
    </source>
</evidence>
<organism evidence="3 4">
    <name type="scientific">Marinobacter algicola DG893</name>
    <dbReference type="NCBI Taxonomy" id="443152"/>
    <lineage>
        <taxon>Bacteria</taxon>
        <taxon>Pseudomonadati</taxon>
        <taxon>Pseudomonadota</taxon>
        <taxon>Gammaproteobacteria</taxon>
        <taxon>Pseudomonadales</taxon>
        <taxon>Marinobacteraceae</taxon>
        <taxon>Marinobacter</taxon>
    </lineage>
</organism>
<feature type="transmembrane region" description="Helical" evidence="1">
    <location>
        <begin position="163"/>
        <end position="181"/>
    </location>
</feature>
<dbReference type="eggNOG" id="COG3333">
    <property type="taxonomic scope" value="Bacteria"/>
</dbReference>
<feature type="transmembrane region" description="Helical" evidence="1">
    <location>
        <begin position="320"/>
        <end position="342"/>
    </location>
</feature>
<proteinExistence type="predicted"/>
<feature type="transmembrane region" description="Helical" evidence="1">
    <location>
        <begin position="354"/>
        <end position="378"/>
    </location>
</feature>
<feature type="transmembrane region" description="Helical" evidence="1">
    <location>
        <begin position="385"/>
        <end position="405"/>
    </location>
</feature>
<keyword evidence="1" id="KW-0812">Transmembrane</keyword>
<gene>
    <name evidence="3" type="ORF">MDG893_15322</name>
</gene>
<keyword evidence="1" id="KW-0472">Membrane</keyword>
<evidence type="ECO:0000256" key="1">
    <source>
        <dbReference type="SAM" id="Phobius"/>
    </source>
</evidence>
<feature type="domain" description="DUF112" evidence="2">
    <location>
        <begin position="18"/>
        <end position="439"/>
    </location>
</feature>
<feature type="transmembrane region" description="Helical" evidence="1">
    <location>
        <begin position="201"/>
        <end position="221"/>
    </location>
</feature>
<reference evidence="3 4" key="1">
    <citation type="submission" date="2007-06" db="EMBL/GenBank/DDBJ databases">
        <authorList>
            <person name="Green D."/>
            <person name="Ferriera S."/>
            <person name="Johnson J."/>
            <person name="Kravitz S."/>
            <person name="Beeson K."/>
            <person name="Sutton G."/>
            <person name="Rogers Y.-H."/>
            <person name="Friedman R."/>
            <person name="Frazier M."/>
            <person name="Venter J.C."/>
        </authorList>
    </citation>
    <scope>NUCLEOTIDE SEQUENCE [LARGE SCALE GENOMIC DNA]</scope>
    <source>
        <strain evidence="3 4">DG893</strain>
    </source>
</reference>
<feature type="transmembrane region" description="Helical" evidence="1">
    <location>
        <begin position="472"/>
        <end position="491"/>
    </location>
</feature>
<dbReference type="RefSeq" id="WP_007155376.1">
    <property type="nucleotide sequence ID" value="NZ_ABCP01000052.1"/>
</dbReference>
<dbReference type="InterPro" id="IPR002823">
    <property type="entry name" value="DUF112_TM"/>
</dbReference>